<evidence type="ECO:0000256" key="2">
    <source>
        <dbReference type="ARBA" id="ARBA00022475"/>
    </source>
</evidence>
<dbReference type="PANTHER" id="PTHR43124">
    <property type="entry name" value="PURINE EFFLUX PUMP PBUE"/>
    <property type="match status" value="1"/>
</dbReference>
<feature type="transmembrane region" description="Helical" evidence="6">
    <location>
        <begin position="74"/>
        <end position="91"/>
    </location>
</feature>
<dbReference type="GO" id="GO:0005886">
    <property type="term" value="C:plasma membrane"/>
    <property type="evidence" value="ECO:0007669"/>
    <property type="project" value="UniProtKB-SubCell"/>
</dbReference>
<evidence type="ECO:0000256" key="5">
    <source>
        <dbReference type="ARBA" id="ARBA00023136"/>
    </source>
</evidence>
<gene>
    <name evidence="8" type="ORF">F7310_04865</name>
</gene>
<feature type="transmembrane region" description="Helical" evidence="6">
    <location>
        <begin position="97"/>
        <end position="120"/>
    </location>
</feature>
<feature type="transmembrane region" description="Helical" evidence="6">
    <location>
        <begin position="277"/>
        <end position="298"/>
    </location>
</feature>
<comment type="subcellular location">
    <subcellularLocation>
        <location evidence="1">Cell membrane</location>
        <topology evidence="1">Multi-pass membrane protein</topology>
    </subcellularLocation>
</comment>
<dbReference type="PANTHER" id="PTHR43124:SF3">
    <property type="entry name" value="CHLORAMPHENICOL EFFLUX PUMP RV0191"/>
    <property type="match status" value="1"/>
</dbReference>
<dbReference type="InterPro" id="IPR036259">
    <property type="entry name" value="MFS_trans_sf"/>
</dbReference>
<evidence type="ECO:0000256" key="4">
    <source>
        <dbReference type="ARBA" id="ARBA00022989"/>
    </source>
</evidence>
<feature type="transmembrane region" description="Helical" evidence="6">
    <location>
        <begin position="371"/>
        <end position="393"/>
    </location>
</feature>
<sequence>MPDHTKSALSFVLLTWFLGNLNVYFFMPFLPLIKQDFMASAMIVQYTISIFYICKAGGMLLFGTMGEVIGRRKVMLIGIAMICIASFVSLFITDMRVLLICRMFQGLGVSATVLMGRTIINDIYEGKEAARVFSKVMLAACIIITLLPILGGYIAKLDSYRIAFFVIMAYTLVIGLFAYFFLPETSKTENKEKFEISAVFKYYLIVIRERYFLAFILCTIFVVAGESVFDTASPLLMMNTYGFSTISYGYFVSFMSLISWVGILAAGALLKKYSLEEIMGVGAILSLISGLIILLQIFSGTIHLVFFIISMITFFLGSGFILTVFNVGVVKNHQKTVSIASSASLFLYFSCSALGSFIISHFSNKTIMPLAIAMIILCFIVFLFWLVLLAPLIRLNSKENYA</sequence>
<reference evidence="8 9" key="1">
    <citation type="journal article" date="2016" name="Appl. Environ. Microbiol.">
        <title>Whole genome relationships among Francisella bacteria of diverse origin define new species and provide specific regions for detection.</title>
        <authorList>
            <person name="Challacombe J.F."/>
            <person name="Petersen J.M."/>
            <person name="Gallegos-Graves V."/>
            <person name="Hodge D."/>
            <person name="Pillai S."/>
            <person name="Kuske C.R."/>
        </authorList>
    </citation>
    <scope>NUCLEOTIDE SEQUENCE [LARGE SCALE GENOMIC DNA]</scope>
    <source>
        <strain evidence="9">TX07-7310</strain>
    </source>
</reference>
<dbReference type="OrthoDB" id="5670831at2"/>
<feature type="transmembrane region" description="Helical" evidence="6">
    <location>
        <begin position="39"/>
        <end position="62"/>
    </location>
</feature>
<feature type="domain" description="Major facilitator superfamily (MFS) profile" evidence="7">
    <location>
        <begin position="8"/>
        <end position="394"/>
    </location>
</feature>
<feature type="transmembrane region" description="Helical" evidence="6">
    <location>
        <begin position="337"/>
        <end position="359"/>
    </location>
</feature>
<feature type="transmembrane region" description="Helical" evidence="6">
    <location>
        <begin position="160"/>
        <end position="182"/>
    </location>
</feature>
<name>A0A1L4BSB2_9GAMM</name>
<dbReference type="Proteomes" id="UP000184222">
    <property type="component" value="Chromosome"/>
</dbReference>
<feature type="transmembrane region" description="Helical" evidence="6">
    <location>
        <begin position="249"/>
        <end position="270"/>
    </location>
</feature>
<feature type="transmembrane region" description="Helical" evidence="6">
    <location>
        <begin position="7"/>
        <end position="27"/>
    </location>
</feature>
<dbReference type="InterPro" id="IPR050189">
    <property type="entry name" value="MFS_Efflux_Transporters"/>
</dbReference>
<dbReference type="SUPFAM" id="SSF103473">
    <property type="entry name" value="MFS general substrate transporter"/>
    <property type="match status" value="1"/>
</dbReference>
<dbReference type="EMBL" id="CP016796">
    <property type="protein sequence ID" value="API86731.1"/>
    <property type="molecule type" value="Genomic_DNA"/>
</dbReference>
<dbReference type="Pfam" id="PF07690">
    <property type="entry name" value="MFS_1"/>
    <property type="match status" value="1"/>
</dbReference>
<keyword evidence="2" id="KW-1003">Cell membrane</keyword>
<proteinExistence type="predicted"/>
<dbReference type="InterPro" id="IPR011701">
    <property type="entry name" value="MFS"/>
</dbReference>
<keyword evidence="4 6" id="KW-1133">Transmembrane helix</keyword>
<keyword evidence="9" id="KW-1185">Reference proteome</keyword>
<feature type="transmembrane region" description="Helical" evidence="6">
    <location>
        <begin position="132"/>
        <end position="154"/>
    </location>
</feature>
<dbReference type="GO" id="GO:0022857">
    <property type="term" value="F:transmembrane transporter activity"/>
    <property type="evidence" value="ECO:0007669"/>
    <property type="project" value="InterPro"/>
</dbReference>
<keyword evidence="5 6" id="KW-0472">Membrane</keyword>
<organism evidence="8 9">
    <name type="scientific">Francisella uliginis</name>
    <dbReference type="NCBI Taxonomy" id="573570"/>
    <lineage>
        <taxon>Bacteria</taxon>
        <taxon>Pseudomonadati</taxon>
        <taxon>Pseudomonadota</taxon>
        <taxon>Gammaproteobacteria</taxon>
        <taxon>Thiotrichales</taxon>
        <taxon>Francisellaceae</taxon>
        <taxon>Francisella</taxon>
    </lineage>
</organism>
<keyword evidence="3 6" id="KW-0812">Transmembrane</keyword>
<dbReference type="AlphaFoldDB" id="A0A1L4BSB2"/>
<dbReference type="KEGG" id="frx:F7310_04865"/>
<dbReference type="RefSeq" id="WP_072712213.1">
    <property type="nucleotide sequence ID" value="NZ_CP016796.1"/>
</dbReference>
<dbReference type="PROSITE" id="PS50850">
    <property type="entry name" value="MFS"/>
    <property type="match status" value="1"/>
</dbReference>
<protein>
    <recommendedName>
        <fullName evidence="7">Major facilitator superfamily (MFS) profile domain-containing protein</fullName>
    </recommendedName>
</protein>
<accession>A0A1L4BSB2</accession>
<dbReference type="STRING" id="573570.F7310_04865"/>
<dbReference type="Gene3D" id="1.20.1720.10">
    <property type="entry name" value="Multidrug resistance protein D"/>
    <property type="match status" value="1"/>
</dbReference>
<feature type="transmembrane region" description="Helical" evidence="6">
    <location>
        <begin position="211"/>
        <end position="229"/>
    </location>
</feature>
<feature type="transmembrane region" description="Helical" evidence="6">
    <location>
        <begin position="304"/>
        <end position="325"/>
    </location>
</feature>
<dbReference type="InterPro" id="IPR020846">
    <property type="entry name" value="MFS_dom"/>
</dbReference>
<evidence type="ECO:0000256" key="6">
    <source>
        <dbReference type="SAM" id="Phobius"/>
    </source>
</evidence>
<evidence type="ECO:0000256" key="3">
    <source>
        <dbReference type="ARBA" id="ARBA00022692"/>
    </source>
</evidence>
<evidence type="ECO:0000313" key="9">
    <source>
        <dbReference type="Proteomes" id="UP000184222"/>
    </source>
</evidence>
<evidence type="ECO:0000259" key="7">
    <source>
        <dbReference type="PROSITE" id="PS50850"/>
    </source>
</evidence>
<evidence type="ECO:0000313" key="8">
    <source>
        <dbReference type="EMBL" id="API86731.1"/>
    </source>
</evidence>
<evidence type="ECO:0000256" key="1">
    <source>
        <dbReference type="ARBA" id="ARBA00004651"/>
    </source>
</evidence>